<gene>
    <name evidence="2" type="ORF">H9636_01130</name>
</gene>
<evidence type="ECO:0000313" key="3">
    <source>
        <dbReference type="Proteomes" id="UP000640930"/>
    </source>
</evidence>
<dbReference type="EMBL" id="JACSQA010000001">
    <property type="protein sequence ID" value="MBD8025248.1"/>
    <property type="molecule type" value="Genomic_DNA"/>
</dbReference>
<dbReference type="InterPro" id="IPR008308">
    <property type="entry name" value="YpbB-like"/>
</dbReference>
<proteinExistence type="predicted"/>
<dbReference type="PIRSF" id="PIRSF021350">
    <property type="entry name" value="UCP021350"/>
    <property type="match status" value="1"/>
</dbReference>
<comment type="caution">
    <text evidence="2">The sequence shown here is derived from an EMBL/GenBank/DDBJ whole genome shotgun (WGS) entry which is preliminary data.</text>
</comment>
<dbReference type="Proteomes" id="UP000640930">
    <property type="component" value="Unassembled WGS sequence"/>
</dbReference>
<evidence type="ECO:0000259" key="1">
    <source>
        <dbReference type="Pfam" id="PF14493"/>
    </source>
</evidence>
<protein>
    <submittedName>
        <fullName evidence="2">Helix-turn-helix domain-containing protein</fullName>
    </submittedName>
</protein>
<sequence length="347" mass="40713">MIFEQILLQIFHNFNQERTISAPFHLLKGKRSGQTIQDVGIYHLHKFFSILPKLSRQHYNDILNSLIEQQYIKVFDEGSYLLTERAKEVAKIGEGYFFNGWYYRGNEHIFFARLSLIVQSLSHQGENQMSFSPIQKDEQIQQWVRQFLVVNNYKEGHLQQKLFEEMVSSLESSNLEERAKTIVINRLAGFQTAGLTWQQISYQEKLTEMDVQLIYISTLHSWITHILNHSEKYVLLHQLAKDIRVIIPLSGSAYQTAELFRKGYSMEEISHIRRLKISTIEDHIVEIAMNDPEFSIEQFISTEDVKKVMMAVDDYNTRKLKILHEVVPHLSYFQIRLVLARGEEVGT</sequence>
<keyword evidence="3" id="KW-1185">Reference proteome</keyword>
<accession>A0ABR8X7E8</accession>
<feature type="domain" description="Helicase Helix-turn-helix" evidence="1">
    <location>
        <begin position="252"/>
        <end position="339"/>
    </location>
</feature>
<dbReference type="InterPro" id="IPR029491">
    <property type="entry name" value="Helicase_HTH"/>
</dbReference>
<reference evidence="2 3" key="1">
    <citation type="submission" date="2020-08" db="EMBL/GenBank/DDBJ databases">
        <title>A Genomic Blueprint of the Chicken Gut Microbiome.</title>
        <authorList>
            <person name="Gilroy R."/>
            <person name="Ravi A."/>
            <person name="Getino M."/>
            <person name="Pursley I."/>
            <person name="Horton D.L."/>
            <person name="Alikhan N.-F."/>
            <person name="Baker D."/>
            <person name="Gharbi K."/>
            <person name="Hall N."/>
            <person name="Watson M."/>
            <person name="Adriaenssens E.M."/>
            <person name="Foster-Nyarko E."/>
            <person name="Jarju S."/>
            <person name="Secka A."/>
            <person name="Antonio M."/>
            <person name="Oren A."/>
            <person name="Chaudhuri R."/>
            <person name="La Ragione R.M."/>
            <person name="Hildebrand F."/>
            <person name="Pallen M.J."/>
        </authorList>
    </citation>
    <scope>NUCLEOTIDE SEQUENCE [LARGE SCALE GENOMIC DNA]</scope>
    <source>
        <strain evidence="2 3">Re31</strain>
    </source>
</reference>
<name>A0ABR8X7E8_9BACL</name>
<dbReference type="Pfam" id="PF14493">
    <property type="entry name" value="HTH_40"/>
    <property type="match status" value="1"/>
</dbReference>
<dbReference type="RefSeq" id="WP_191705809.1">
    <property type="nucleotide sequence ID" value="NZ_JACSQA010000001.1"/>
</dbReference>
<organism evidence="2 3">
    <name type="scientific">Ureibacillus galli</name>
    <dbReference type="NCBI Taxonomy" id="2762222"/>
    <lineage>
        <taxon>Bacteria</taxon>
        <taxon>Bacillati</taxon>
        <taxon>Bacillota</taxon>
        <taxon>Bacilli</taxon>
        <taxon>Bacillales</taxon>
        <taxon>Caryophanaceae</taxon>
        <taxon>Ureibacillus</taxon>
    </lineage>
</organism>
<evidence type="ECO:0000313" key="2">
    <source>
        <dbReference type="EMBL" id="MBD8025248.1"/>
    </source>
</evidence>